<comment type="caution">
    <text evidence="1">The sequence shown here is derived from an EMBL/GenBank/DDBJ whole genome shotgun (WGS) entry which is preliminary data.</text>
</comment>
<evidence type="ECO:0000313" key="2">
    <source>
        <dbReference type="Proteomes" id="UP001054945"/>
    </source>
</evidence>
<dbReference type="EMBL" id="BPLR01017529">
    <property type="protein sequence ID" value="GIY92378.1"/>
    <property type="molecule type" value="Genomic_DNA"/>
</dbReference>
<dbReference type="AlphaFoldDB" id="A0AAV4XD64"/>
<sequence length="89" mass="10179">MLHIRFKSFDKQSKNLYISHDLIFPWNIQLAIGQQPLLIFQQQQDKRAAFVLSISITTFSAESEKGCSFLLTTRKRPLPQEASISTPSP</sequence>
<gene>
    <name evidence="1" type="ORF">CEXT_305221</name>
</gene>
<accession>A0AAV4XD64</accession>
<name>A0AAV4XD64_CAEEX</name>
<proteinExistence type="predicted"/>
<evidence type="ECO:0000313" key="1">
    <source>
        <dbReference type="EMBL" id="GIY92378.1"/>
    </source>
</evidence>
<reference evidence="1 2" key="1">
    <citation type="submission" date="2021-06" db="EMBL/GenBank/DDBJ databases">
        <title>Caerostris extrusa draft genome.</title>
        <authorList>
            <person name="Kono N."/>
            <person name="Arakawa K."/>
        </authorList>
    </citation>
    <scope>NUCLEOTIDE SEQUENCE [LARGE SCALE GENOMIC DNA]</scope>
</reference>
<organism evidence="1 2">
    <name type="scientific">Caerostris extrusa</name>
    <name type="common">Bark spider</name>
    <name type="synonym">Caerostris bankana</name>
    <dbReference type="NCBI Taxonomy" id="172846"/>
    <lineage>
        <taxon>Eukaryota</taxon>
        <taxon>Metazoa</taxon>
        <taxon>Ecdysozoa</taxon>
        <taxon>Arthropoda</taxon>
        <taxon>Chelicerata</taxon>
        <taxon>Arachnida</taxon>
        <taxon>Araneae</taxon>
        <taxon>Araneomorphae</taxon>
        <taxon>Entelegynae</taxon>
        <taxon>Araneoidea</taxon>
        <taxon>Araneidae</taxon>
        <taxon>Caerostris</taxon>
    </lineage>
</organism>
<keyword evidence="2" id="KW-1185">Reference proteome</keyword>
<dbReference type="Proteomes" id="UP001054945">
    <property type="component" value="Unassembled WGS sequence"/>
</dbReference>
<protein>
    <submittedName>
        <fullName evidence="1">Uncharacterized protein</fullName>
    </submittedName>
</protein>